<feature type="region of interest" description="Disordered" evidence="1">
    <location>
        <begin position="137"/>
        <end position="199"/>
    </location>
</feature>
<dbReference type="Pfam" id="PF00498">
    <property type="entry name" value="FHA"/>
    <property type="match status" value="1"/>
</dbReference>
<dbReference type="PROSITE" id="PS50006">
    <property type="entry name" value="FHA_DOMAIN"/>
    <property type="match status" value="1"/>
</dbReference>
<evidence type="ECO:0000259" key="2">
    <source>
        <dbReference type="PROSITE" id="PS50006"/>
    </source>
</evidence>
<dbReference type="Gene3D" id="2.60.200.20">
    <property type="match status" value="1"/>
</dbReference>
<proteinExistence type="predicted"/>
<reference evidence="3" key="1">
    <citation type="submission" date="2023-10" db="EMBL/GenBank/DDBJ databases">
        <authorList>
            <person name="Chen Y."/>
            <person name="Shah S."/>
            <person name="Dougan E. K."/>
            <person name="Thang M."/>
            <person name="Chan C."/>
        </authorList>
    </citation>
    <scope>NUCLEOTIDE SEQUENCE [LARGE SCALE GENOMIC DNA]</scope>
</reference>
<dbReference type="SUPFAM" id="SSF49879">
    <property type="entry name" value="SMAD/FHA domain"/>
    <property type="match status" value="1"/>
</dbReference>
<dbReference type="InterPro" id="IPR000253">
    <property type="entry name" value="FHA_dom"/>
</dbReference>
<dbReference type="SMART" id="SM00240">
    <property type="entry name" value="FHA"/>
    <property type="match status" value="1"/>
</dbReference>
<evidence type="ECO:0000313" key="4">
    <source>
        <dbReference type="Proteomes" id="UP001189429"/>
    </source>
</evidence>
<feature type="region of interest" description="Disordered" evidence="1">
    <location>
        <begin position="77"/>
        <end position="98"/>
    </location>
</feature>
<dbReference type="Proteomes" id="UP001189429">
    <property type="component" value="Unassembled WGS sequence"/>
</dbReference>
<feature type="compositionally biased region" description="Low complexity" evidence="1">
    <location>
        <begin position="137"/>
        <end position="154"/>
    </location>
</feature>
<keyword evidence="4" id="KW-1185">Reference proteome</keyword>
<organism evidence="3 4">
    <name type="scientific">Prorocentrum cordatum</name>
    <dbReference type="NCBI Taxonomy" id="2364126"/>
    <lineage>
        <taxon>Eukaryota</taxon>
        <taxon>Sar</taxon>
        <taxon>Alveolata</taxon>
        <taxon>Dinophyceae</taxon>
        <taxon>Prorocentrales</taxon>
        <taxon>Prorocentraceae</taxon>
        <taxon>Prorocentrum</taxon>
    </lineage>
</organism>
<name>A0ABN9SUU7_9DINO</name>
<dbReference type="InterPro" id="IPR008984">
    <property type="entry name" value="SMAD_FHA_dom_sf"/>
</dbReference>
<sequence length="199" mass="20898">MAVEGVVSFRISHESGGNGAAPKQFTLAQGEDKAIRIGRAPGNDILVEHRGVSQYHAEVRLAEGGSEPRLCIRDLSMNGTGLKRPGSETPSSCPKNTDDALPDGAVILVPMMLKADAQRAWLRVQILEGEEAAAAAAAKPPAPAKAPRSAAPAAPRKEARRRRAGAGAGAGEAAATTRPRRTRRRHASDSWSSCSRPGR</sequence>
<evidence type="ECO:0000256" key="1">
    <source>
        <dbReference type="SAM" id="MobiDB-lite"/>
    </source>
</evidence>
<feature type="domain" description="FHA" evidence="2">
    <location>
        <begin position="35"/>
        <end position="80"/>
    </location>
</feature>
<feature type="compositionally biased region" description="Polar residues" evidence="1">
    <location>
        <begin position="189"/>
        <end position="199"/>
    </location>
</feature>
<accession>A0ABN9SUU7</accession>
<comment type="caution">
    <text evidence="3">The sequence shown here is derived from an EMBL/GenBank/DDBJ whole genome shotgun (WGS) entry which is preliminary data.</text>
</comment>
<dbReference type="EMBL" id="CAUYUJ010013448">
    <property type="protein sequence ID" value="CAK0836245.1"/>
    <property type="molecule type" value="Genomic_DNA"/>
</dbReference>
<dbReference type="CDD" id="cd00060">
    <property type="entry name" value="FHA"/>
    <property type="match status" value="1"/>
</dbReference>
<gene>
    <name evidence="3" type="ORF">PCOR1329_LOCUS32807</name>
</gene>
<protein>
    <recommendedName>
        <fullName evidence="2">FHA domain-containing protein</fullName>
    </recommendedName>
</protein>
<evidence type="ECO:0000313" key="3">
    <source>
        <dbReference type="EMBL" id="CAK0836245.1"/>
    </source>
</evidence>